<proteinExistence type="predicted"/>
<dbReference type="KEGG" id="ffu:CLAFUR5_14644"/>
<protein>
    <submittedName>
        <fullName evidence="1">Uncharacterized protein</fullName>
    </submittedName>
</protein>
<dbReference type="RefSeq" id="XP_047769782.1">
    <property type="nucleotide sequence ID" value="XM_047913792.1"/>
</dbReference>
<evidence type="ECO:0000313" key="1">
    <source>
        <dbReference type="EMBL" id="UJO25416.1"/>
    </source>
</evidence>
<dbReference type="EMBL" id="CP090176">
    <property type="protein sequence ID" value="UJO25416.1"/>
    <property type="molecule type" value="Genomic_DNA"/>
</dbReference>
<accession>A0A9Q8PMS6</accession>
<name>A0A9Q8PMS6_PASFU</name>
<reference evidence="1" key="1">
    <citation type="submission" date="2021-12" db="EMBL/GenBank/DDBJ databases">
        <authorList>
            <person name="Zaccaron A."/>
            <person name="Stergiopoulos I."/>
        </authorList>
    </citation>
    <scope>NUCLEOTIDE SEQUENCE</scope>
    <source>
        <strain evidence="1">Race5_Kim</strain>
    </source>
</reference>
<keyword evidence="2" id="KW-1185">Reference proteome</keyword>
<dbReference type="AlphaFoldDB" id="A0A9Q8PMS6"/>
<dbReference type="Proteomes" id="UP000756132">
    <property type="component" value="Chromosome 14"/>
</dbReference>
<organism evidence="1 2">
    <name type="scientific">Passalora fulva</name>
    <name type="common">Tomato leaf mold</name>
    <name type="synonym">Cladosporium fulvum</name>
    <dbReference type="NCBI Taxonomy" id="5499"/>
    <lineage>
        <taxon>Eukaryota</taxon>
        <taxon>Fungi</taxon>
        <taxon>Dikarya</taxon>
        <taxon>Ascomycota</taxon>
        <taxon>Pezizomycotina</taxon>
        <taxon>Dothideomycetes</taxon>
        <taxon>Dothideomycetidae</taxon>
        <taxon>Mycosphaerellales</taxon>
        <taxon>Mycosphaerellaceae</taxon>
        <taxon>Fulvia</taxon>
    </lineage>
</organism>
<dbReference type="GeneID" id="71994522"/>
<reference evidence="1" key="2">
    <citation type="journal article" date="2022" name="Microb. Genom.">
        <title>A chromosome-scale genome assembly of the tomato pathogen Cladosporium fulvum reveals a compartmentalized genome architecture and the presence of a dispensable chromosome.</title>
        <authorList>
            <person name="Zaccaron A.Z."/>
            <person name="Chen L.H."/>
            <person name="Samaras A."/>
            <person name="Stergiopoulos I."/>
        </authorList>
    </citation>
    <scope>NUCLEOTIDE SEQUENCE</scope>
    <source>
        <strain evidence="1">Race5_Kim</strain>
    </source>
</reference>
<evidence type="ECO:0000313" key="2">
    <source>
        <dbReference type="Proteomes" id="UP000756132"/>
    </source>
</evidence>
<sequence>MSSSRYAPATSSSLALIERQLERSQRLVDRIARLYASPIADPLDIAQLADEVFHFYDNFYNYTIDLLIGRADPVTREMTFPNPLDLLDTRSDLELLRAKLL</sequence>
<gene>
    <name evidence="1" type="ORF">CLAFUR5_14644</name>
</gene>